<protein>
    <recommendedName>
        <fullName evidence="2">Protein amnionless</fullName>
    </recommendedName>
</protein>
<sequence>MKTLTLCLALLFSACNATVSKVWRHNLNYDNPLNWQSQRVPQSGRDIYFPKKLNSIVKLPNTVNVASITLPLKGALLIPDSDFSMVFQSGHRSQESVGFNVPIRRPYYSTSNWRTLVDPGSKELPHNSAIPHTQRIPCQYETAIFPDAPGPVDLQYHEAIEVKDVLFGSTQGLGEFRTFLSTELGQMVFLNAEETITREGKCPNPEKCKCQPDWVTNNGVICDNEVCPIPRCIDPIVPSGHCCAVCGSMLTVGLISFGSPFEEKVFSEKLNQKIKLSDVDISTIDYHVDVQNNTLQLVILDKGEYDGRSVRLMKSLDSFFVKHFRNGKSAHIVLNSGHPYMPYESGQLFFVLFFSLLVVSIFFTALYVYYYDDSIVPRVTAMIRSRRFFTSPFVFARFDPNNENGESTLDINFAAPSGIENLNSSFNNPMFEENATAGGSSAEEKSPVDEEPYVDVELKSQD</sequence>
<evidence type="ECO:0000256" key="10">
    <source>
        <dbReference type="SAM" id="MobiDB-lite"/>
    </source>
</evidence>
<dbReference type="GO" id="GO:0030139">
    <property type="term" value="C:endocytic vesicle"/>
    <property type="evidence" value="ECO:0007669"/>
    <property type="project" value="TreeGrafter"/>
</dbReference>
<dbReference type="GO" id="GO:0006898">
    <property type="term" value="P:receptor-mediated endocytosis"/>
    <property type="evidence" value="ECO:0007669"/>
    <property type="project" value="TreeGrafter"/>
</dbReference>
<keyword evidence="4" id="KW-1003">Cell membrane</keyword>
<dbReference type="GO" id="GO:0016324">
    <property type="term" value="C:apical plasma membrane"/>
    <property type="evidence" value="ECO:0007669"/>
    <property type="project" value="TreeGrafter"/>
</dbReference>
<accession>A0A1Q3FPW4</accession>
<evidence type="ECO:0000256" key="5">
    <source>
        <dbReference type="ARBA" id="ARBA00022692"/>
    </source>
</evidence>
<dbReference type="AlphaFoldDB" id="A0A1Q3FPW4"/>
<feature type="region of interest" description="Disordered" evidence="10">
    <location>
        <begin position="427"/>
        <end position="462"/>
    </location>
</feature>
<evidence type="ECO:0000256" key="9">
    <source>
        <dbReference type="ARBA" id="ARBA00023136"/>
    </source>
</evidence>
<dbReference type="PROSITE" id="PS51257">
    <property type="entry name" value="PROKAR_LIPOPROTEIN"/>
    <property type="match status" value="1"/>
</dbReference>
<comment type="subcellular location">
    <subcellularLocation>
        <location evidence="1">Cell membrane</location>
        <topology evidence="1">Single-pass type I membrane protein</topology>
    </subcellularLocation>
</comment>
<dbReference type="InterPro" id="IPR026112">
    <property type="entry name" value="AMN"/>
</dbReference>
<reference evidence="13" key="1">
    <citation type="submission" date="2017-01" db="EMBL/GenBank/DDBJ databases">
        <title>A deep insight into the sialotranscriptome of adult male and female Cluex tarsalis mosquitoes.</title>
        <authorList>
            <person name="Ribeiro J.M."/>
            <person name="Moreira F."/>
            <person name="Bernard K.A."/>
            <person name="Calvo E."/>
        </authorList>
    </citation>
    <scope>NUCLEOTIDE SEQUENCE</scope>
    <source>
        <strain evidence="13">Kern County</strain>
        <tissue evidence="13">Salivary glands</tissue>
    </source>
</reference>
<evidence type="ECO:0000313" key="13">
    <source>
        <dbReference type="EMBL" id="JAV29635.1"/>
    </source>
</evidence>
<proteinExistence type="predicted"/>
<feature type="signal peptide" evidence="12">
    <location>
        <begin position="1"/>
        <end position="17"/>
    </location>
</feature>
<keyword evidence="6 12" id="KW-0732">Signal</keyword>
<dbReference type="GO" id="GO:0015031">
    <property type="term" value="P:protein transport"/>
    <property type="evidence" value="ECO:0007669"/>
    <property type="project" value="UniProtKB-KW"/>
</dbReference>
<keyword evidence="8 11" id="KW-1133">Transmembrane helix</keyword>
<dbReference type="EMBL" id="GFDL01005410">
    <property type="protein sequence ID" value="JAV29635.1"/>
    <property type="molecule type" value="Transcribed_RNA"/>
</dbReference>
<feature type="transmembrane region" description="Helical" evidence="11">
    <location>
        <begin position="348"/>
        <end position="370"/>
    </location>
</feature>
<evidence type="ECO:0000256" key="2">
    <source>
        <dbReference type="ARBA" id="ARBA00021200"/>
    </source>
</evidence>
<dbReference type="PANTHER" id="PTHR14995:SF2">
    <property type="entry name" value="PROTEIN AMNIONLESS"/>
    <property type="match status" value="1"/>
</dbReference>
<feature type="chain" id="PRO_5012749673" description="Protein amnionless" evidence="12">
    <location>
        <begin position="18"/>
        <end position="462"/>
    </location>
</feature>
<evidence type="ECO:0000256" key="11">
    <source>
        <dbReference type="SAM" id="Phobius"/>
    </source>
</evidence>
<evidence type="ECO:0000256" key="3">
    <source>
        <dbReference type="ARBA" id="ARBA00022448"/>
    </source>
</evidence>
<evidence type="ECO:0000256" key="1">
    <source>
        <dbReference type="ARBA" id="ARBA00004251"/>
    </source>
</evidence>
<evidence type="ECO:0000256" key="4">
    <source>
        <dbReference type="ARBA" id="ARBA00022475"/>
    </source>
</evidence>
<keyword evidence="7" id="KW-0653">Protein transport</keyword>
<dbReference type="Pfam" id="PF14828">
    <property type="entry name" value="Amnionless"/>
    <property type="match status" value="1"/>
</dbReference>
<evidence type="ECO:0000256" key="8">
    <source>
        <dbReference type="ARBA" id="ARBA00022989"/>
    </source>
</evidence>
<evidence type="ECO:0000256" key="12">
    <source>
        <dbReference type="SAM" id="SignalP"/>
    </source>
</evidence>
<dbReference type="PANTHER" id="PTHR14995">
    <property type="entry name" value="AMNIONLESS"/>
    <property type="match status" value="1"/>
</dbReference>
<organism evidence="13">
    <name type="scientific">Culex tarsalis</name>
    <name type="common">Encephalitis mosquito</name>
    <dbReference type="NCBI Taxonomy" id="7177"/>
    <lineage>
        <taxon>Eukaryota</taxon>
        <taxon>Metazoa</taxon>
        <taxon>Ecdysozoa</taxon>
        <taxon>Arthropoda</taxon>
        <taxon>Hexapoda</taxon>
        <taxon>Insecta</taxon>
        <taxon>Pterygota</taxon>
        <taxon>Neoptera</taxon>
        <taxon>Endopterygota</taxon>
        <taxon>Diptera</taxon>
        <taxon>Nematocera</taxon>
        <taxon>Culicoidea</taxon>
        <taxon>Culicidae</taxon>
        <taxon>Culicinae</taxon>
        <taxon>Culicini</taxon>
        <taxon>Culex</taxon>
        <taxon>Culex</taxon>
    </lineage>
</organism>
<keyword evidence="9 11" id="KW-0472">Membrane</keyword>
<evidence type="ECO:0000256" key="6">
    <source>
        <dbReference type="ARBA" id="ARBA00022729"/>
    </source>
</evidence>
<keyword evidence="3" id="KW-0813">Transport</keyword>
<evidence type="ECO:0000256" key="7">
    <source>
        <dbReference type="ARBA" id="ARBA00022927"/>
    </source>
</evidence>
<keyword evidence="5 11" id="KW-0812">Transmembrane</keyword>
<name>A0A1Q3FPW4_CULTA</name>